<sequence>MKFSIITITYNRAHIISSTIQSVLSQSYTNFEHIIIDDGSTDNTKEIIDSFRDDRLRYFYYDKQEKRSYLRNQGLKKAAGDVICILDSDDIWMKEKLEVLSNIFTSEKEATIIFHNVIEINAAKKERKLYNYIEDVYLDGTKEILKNKLLPFPFYSFKKSILQSVKSYNEETIDGQQDFLLRISTKYRFYFCSKVLATKIEHKENLSQIKQVNQLIDYKKSIDFLLKNKHITRKQHLRTLQEINFKIARIYANKKNKKLAFKYILIILKEPPFLSVNYFKTVLLLFKVILRF</sequence>
<keyword evidence="2" id="KW-0808">Transferase</keyword>
<dbReference type="Proteomes" id="UP000198379">
    <property type="component" value="Unassembled WGS sequence"/>
</dbReference>
<dbReference type="InterPro" id="IPR001173">
    <property type="entry name" value="Glyco_trans_2-like"/>
</dbReference>
<dbReference type="SUPFAM" id="SSF53448">
    <property type="entry name" value="Nucleotide-diphospho-sugar transferases"/>
    <property type="match status" value="1"/>
</dbReference>
<accession>A0A239BYA9</accession>
<feature type="domain" description="Glycosyltransferase 2-like" evidence="1">
    <location>
        <begin position="4"/>
        <end position="155"/>
    </location>
</feature>
<proteinExistence type="predicted"/>
<dbReference type="EMBL" id="FZNY01000007">
    <property type="protein sequence ID" value="SNS13035.1"/>
    <property type="molecule type" value="Genomic_DNA"/>
</dbReference>
<dbReference type="PANTHER" id="PTHR22916:SF3">
    <property type="entry name" value="UDP-GLCNAC:BETAGAL BETA-1,3-N-ACETYLGLUCOSAMINYLTRANSFERASE-LIKE PROTEIN 1"/>
    <property type="match status" value="1"/>
</dbReference>
<dbReference type="InterPro" id="IPR029044">
    <property type="entry name" value="Nucleotide-diphossugar_trans"/>
</dbReference>
<evidence type="ECO:0000313" key="3">
    <source>
        <dbReference type="Proteomes" id="UP000198379"/>
    </source>
</evidence>
<evidence type="ECO:0000259" key="1">
    <source>
        <dbReference type="Pfam" id="PF00535"/>
    </source>
</evidence>
<evidence type="ECO:0000313" key="2">
    <source>
        <dbReference type="EMBL" id="SNS13035.1"/>
    </source>
</evidence>
<keyword evidence="3" id="KW-1185">Reference proteome</keyword>
<reference evidence="2 3" key="1">
    <citation type="submission" date="2017-06" db="EMBL/GenBank/DDBJ databases">
        <authorList>
            <person name="Kim H.J."/>
            <person name="Triplett B.A."/>
        </authorList>
    </citation>
    <scope>NUCLEOTIDE SEQUENCE [LARGE SCALE GENOMIC DNA]</scope>
    <source>
        <strain evidence="2 3">DSM 25597</strain>
    </source>
</reference>
<dbReference type="RefSeq" id="WP_089373033.1">
    <property type="nucleotide sequence ID" value="NZ_BMEP01000004.1"/>
</dbReference>
<dbReference type="Pfam" id="PF00535">
    <property type="entry name" value="Glycos_transf_2"/>
    <property type="match status" value="1"/>
</dbReference>
<dbReference type="AlphaFoldDB" id="A0A239BYA9"/>
<gene>
    <name evidence="2" type="ORF">SAMN06265376_10728</name>
</gene>
<dbReference type="PANTHER" id="PTHR22916">
    <property type="entry name" value="GLYCOSYLTRANSFERASE"/>
    <property type="match status" value="1"/>
</dbReference>
<dbReference type="Gene3D" id="3.90.550.10">
    <property type="entry name" value="Spore Coat Polysaccharide Biosynthesis Protein SpsA, Chain A"/>
    <property type="match status" value="1"/>
</dbReference>
<dbReference type="GO" id="GO:0016758">
    <property type="term" value="F:hexosyltransferase activity"/>
    <property type="evidence" value="ECO:0007669"/>
    <property type="project" value="UniProtKB-ARBA"/>
</dbReference>
<dbReference type="OrthoDB" id="597270at2"/>
<organism evidence="2 3">
    <name type="scientific">Dokdonia pacifica</name>
    <dbReference type="NCBI Taxonomy" id="1627892"/>
    <lineage>
        <taxon>Bacteria</taxon>
        <taxon>Pseudomonadati</taxon>
        <taxon>Bacteroidota</taxon>
        <taxon>Flavobacteriia</taxon>
        <taxon>Flavobacteriales</taxon>
        <taxon>Flavobacteriaceae</taxon>
        <taxon>Dokdonia</taxon>
    </lineage>
</organism>
<protein>
    <submittedName>
        <fullName evidence="2">Glycosyltransferase involved in cell wall bisynthesis</fullName>
    </submittedName>
</protein>
<name>A0A239BYA9_9FLAO</name>